<feature type="transmembrane region" description="Helical" evidence="2">
    <location>
        <begin position="320"/>
        <end position="340"/>
    </location>
</feature>
<name>A0A8J7DX47_9CYAN</name>
<feature type="transmembrane region" description="Helical" evidence="2">
    <location>
        <begin position="188"/>
        <end position="206"/>
    </location>
</feature>
<dbReference type="InterPro" id="IPR045275">
    <property type="entry name" value="MscS_archaea/bacteria_type"/>
</dbReference>
<dbReference type="NCBIfam" id="NF033912">
    <property type="entry name" value="msc"/>
    <property type="match status" value="1"/>
</dbReference>
<gene>
    <name evidence="3" type="ORF">IQ249_12940</name>
</gene>
<dbReference type="PANTHER" id="PTHR30221:SF1">
    <property type="entry name" value="SMALL-CONDUCTANCE MECHANOSENSITIVE CHANNEL"/>
    <property type="match status" value="1"/>
</dbReference>
<feature type="transmembrane region" description="Helical" evidence="2">
    <location>
        <begin position="92"/>
        <end position="113"/>
    </location>
</feature>
<comment type="caution">
    <text evidence="3">The sequence shown here is derived from an EMBL/GenBank/DDBJ whole genome shotgun (WGS) entry which is preliminary data.</text>
</comment>
<dbReference type="EMBL" id="JADEWZ010000017">
    <property type="protein sequence ID" value="MBE9116806.1"/>
    <property type="molecule type" value="Genomic_DNA"/>
</dbReference>
<feature type="transmembrane region" description="Helical" evidence="2">
    <location>
        <begin position="430"/>
        <end position="448"/>
    </location>
</feature>
<feature type="transmembrane region" description="Helical" evidence="2">
    <location>
        <begin position="133"/>
        <end position="157"/>
    </location>
</feature>
<dbReference type="AlphaFoldDB" id="A0A8J7DX47"/>
<dbReference type="PANTHER" id="PTHR30221">
    <property type="entry name" value="SMALL-CONDUCTANCE MECHANOSENSITIVE CHANNEL"/>
    <property type="match status" value="1"/>
</dbReference>
<accession>A0A8J7DX47</accession>
<organism evidence="3 4">
    <name type="scientific">Lusitaniella coriacea LEGE 07157</name>
    <dbReference type="NCBI Taxonomy" id="945747"/>
    <lineage>
        <taxon>Bacteria</taxon>
        <taxon>Bacillati</taxon>
        <taxon>Cyanobacteriota</taxon>
        <taxon>Cyanophyceae</taxon>
        <taxon>Spirulinales</taxon>
        <taxon>Lusitaniellaceae</taxon>
        <taxon>Lusitaniella</taxon>
    </lineage>
</organism>
<dbReference type="Proteomes" id="UP000654482">
    <property type="component" value="Unassembled WGS sequence"/>
</dbReference>
<keyword evidence="4" id="KW-1185">Reference proteome</keyword>
<dbReference type="Gene3D" id="1.10.287.1260">
    <property type="match status" value="1"/>
</dbReference>
<feature type="transmembrane region" description="Helical" evidence="2">
    <location>
        <begin position="531"/>
        <end position="551"/>
    </location>
</feature>
<keyword evidence="2" id="KW-0472">Membrane</keyword>
<proteinExistence type="predicted"/>
<dbReference type="Pfam" id="PF05552">
    <property type="entry name" value="MS_channel_1st_1"/>
    <property type="match status" value="4"/>
</dbReference>
<dbReference type="GO" id="GO:0008381">
    <property type="term" value="F:mechanosensitive monoatomic ion channel activity"/>
    <property type="evidence" value="ECO:0007669"/>
    <property type="project" value="InterPro"/>
</dbReference>
<feature type="compositionally biased region" description="Low complexity" evidence="1">
    <location>
        <begin position="385"/>
        <end position="422"/>
    </location>
</feature>
<feature type="transmembrane region" description="Helical" evidence="2">
    <location>
        <begin position="501"/>
        <end position="519"/>
    </location>
</feature>
<dbReference type="RefSeq" id="WP_194029894.1">
    <property type="nucleotide sequence ID" value="NZ_JADEWZ010000017.1"/>
</dbReference>
<feature type="transmembrane region" description="Helical" evidence="2">
    <location>
        <begin position="455"/>
        <end position="481"/>
    </location>
</feature>
<sequence>MDITSAIAHLRSPLILGQVEVTQIVSNLEADLGTSLLNLGKAVLILLIGWLIALLAKGLIQGLLNRTNVDNKVAGWVTGQQEGEKLPEIEKWIAGAVYWIILLFTIIAALEALQLRQVSGPLQSLLDRVTSFLPQLGGAAVLLGVAWLLATLVKLLVTRVMRTFRLEERLGQQIGESSTGTRLSLTDTIANTLYWFVFLLFLLPILESLGLDAALQPLLGLLNEILAILPNIFGAILIGAVGWLVAQVIRRVVTNFLAATGTDSVGAKFGISGATQQQSLSWIIGTVAYVLVLIPVAIAALNALQIEAISEPAIAMLNQILAALPKIALAALILVVGYVAGKYISEFVTSILTGLGFNNIFQWLGFSSTPYSRPVDRIQTPPTPTTSTETFTIPTTSPGISDTPTSPTTSPGISDTPTSPSIQTRTPSEIVGIVVQVGIVLVATLAAVEKLDFEALALLVAGILAIAAQVLVGIVVLAIGLYVANLAYNLITSSGNRQAQILAQTARISIIAFAIAMALQRMGIAPDIVNLAFGLLLGAIAVAIAISFGLGGRDIAAQQTREWLESFKRRN</sequence>
<protein>
    <submittedName>
        <fullName evidence="3">Mechanosensitive ion channel</fullName>
    </submittedName>
</protein>
<feature type="region of interest" description="Disordered" evidence="1">
    <location>
        <begin position="377"/>
        <end position="424"/>
    </location>
</feature>
<evidence type="ECO:0000313" key="4">
    <source>
        <dbReference type="Proteomes" id="UP000654482"/>
    </source>
</evidence>
<evidence type="ECO:0000256" key="1">
    <source>
        <dbReference type="SAM" id="MobiDB-lite"/>
    </source>
</evidence>
<feature type="transmembrane region" description="Helical" evidence="2">
    <location>
        <begin position="280"/>
        <end position="300"/>
    </location>
</feature>
<reference evidence="3" key="1">
    <citation type="submission" date="2020-10" db="EMBL/GenBank/DDBJ databases">
        <authorList>
            <person name="Castelo-Branco R."/>
            <person name="Eusebio N."/>
            <person name="Adriana R."/>
            <person name="Vieira A."/>
            <person name="Brugerolle De Fraissinette N."/>
            <person name="Rezende De Castro R."/>
            <person name="Schneider M.P."/>
            <person name="Vasconcelos V."/>
            <person name="Leao P.N."/>
        </authorList>
    </citation>
    <scope>NUCLEOTIDE SEQUENCE</scope>
    <source>
        <strain evidence="3">LEGE 07157</strain>
    </source>
</reference>
<evidence type="ECO:0000313" key="3">
    <source>
        <dbReference type="EMBL" id="MBE9116806.1"/>
    </source>
</evidence>
<feature type="transmembrane region" description="Helical" evidence="2">
    <location>
        <begin position="36"/>
        <end position="56"/>
    </location>
</feature>
<dbReference type="InterPro" id="IPR008910">
    <property type="entry name" value="MSC_TM_helix"/>
</dbReference>
<evidence type="ECO:0000256" key="2">
    <source>
        <dbReference type="SAM" id="Phobius"/>
    </source>
</evidence>
<keyword evidence="2" id="KW-1133">Transmembrane helix</keyword>
<feature type="transmembrane region" description="Helical" evidence="2">
    <location>
        <begin position="226"/>
        <end position="246"/>
    </location>
</feature>
<keyword evidence="2" id="KW-0812">Transmembrane</keyword>